<keyword evidence="7 15" id="KW-0436">Ligase</keyword>
<dbReference type="Gene3D" id="3.30.1330.10">
    <property type="entry name" value="PurM-like, N-terminal domain"/>
    <property type="match status" value="1"/>
</dbReference>
<dbReference type="InterPro" id="IPR036676">
    <property type="entry name" value="PurM-like_C_sf"/>
</dbReference>
<evidence type="ECO:0000256" key="5">
    <source>
        <dbReference type="ARBA" id="ARBA00020367"/>
    </source>
</evidence>
<keyword evidence="9 15" id="KW-0658">Purine biosynthesis</keyword>
<dbReference type="EMBL" id="MCIF01000002">
    <property type="protein sequence ID" value="RAQ96623.1"/>
    <property type="molecule type" value="Genomic_DNA"/>
</dbReference>
<evidence type="ECO:0000256" key="8">
    <source>
        <dbReference type="ARBA" id="ARBA00022741"/>
    </source>
</evidence>
<proteinExistence type="inferred from homology"/>
<dbReference type="InterPro" id="IPR036921">
    <property type="entry name" value="PurM-like_N_sf"/>
</dbReference>
<comment type="caution">
    <text evidence="18">The sequence shown here is derived from an EMBL/GenBank/DDBJ whole genome shotgun (WGS) entry which is preliminary data.</text>
</comment>
<gene>
    <name evidence="15" type="primary">purM</name>
    <name evidence="18" type="ORF">A4R35_13855</name>
</gene>
<dbReference type="GO" id="GO:0046084">
    <property type="term" value="P:adenine biosynthetic process"/>
    <property type="evidence" value="ECO:0007669"/>
    <property type="project" value="TreeGrafter"/>
</dbReference>
<dbReference type="GO" id="GO:0006189">
    <property type="term" value="P:'de novo' IMP biosynthetic process"/>
    <property type="evidence" value="ECO:0007669"/>
    <property type="project" value="UniProtKB-UniRule"/>
</dbReference>
<evidence type="ECO:0000256" key="12">
    <source>
        <dbReference type="ARBA" id="ARBA00032931"/>
    </source>
</evidence>
<sequence length="316" mass="33383">MKAAVRATHGPAVLAGVGAFAAAFRAEALKEMREPVLVATTDGVGTKTLLAVQMDRFSTIGYDLVNHCVNDLLTQGARPLFFMDYLATGQLDPEQAATIVASVAQACQEVGCALLGGETAEMPDMYVPGSFDLAGTLVGVVEAAERIDPATIRAGDVLLGLPSSGLHTNGYSLARRVFAAYPLETVFPELGEPLGEALLRPHRCYLSEIMRLRAGLGTALKGLAHITGGGFQGNVVRILPPGTQAIIETAAWTVPPLFTLIARLGQISDAEMYRTFNMGIGMVLVVAQDQVDQALRLVPELVPIGEIREGEGVTLT</sequence>
<keyword evidence="10 15" id="KW-0067">ATP-binding</keyword>
<comment type="pathway">
    <text evidence="2 15">Purine metabolism; IMP biosynthesis via de novo pathway; 5-amino-1-(5-phospho-D-ribosyl)imidazole from N(2)-formyl-N(1)-(5-phospho-D-ribosyl)glycinamide: step 2/2.</text>
</comment>
<evidence type="ECO:0000313" key="19">
    <source>
        <dbReference type="Proteomes" id="UP000248706"/>
    </source>
</evidence>
<evidence type="ECO:0000256" key="7">
    <source>
        <dbReference type="ARBA" id="ARBA00022598"/>
    </source>
</evidence>
<evidence type="ECO:0000256" key="10">
    <source>
        <dbReference type="ARBA" id="ARBA00022840"/>
    </source>
</evidence>
<dbReference type="PANTHER" id="PTHR10520:SF12">
    <property type="entry name" value="TRIFUNCTIONAL PURINE BIOSYNTHETIC PROTEIN ADENOSINE-3"/>
    <property type="match status" value="1"/>
</dbReference>
<dbReference type="CDD" id="cd02196">
    <property type="entry name" value="PurM"/>
    <property type="match status" value="1"/>
</dbReference>
<comment type="catalytic activity">
    <reaction evidence="14 15">
        <text>2-formamido-N(1)-(5-O-phospho-beta-D-ribosyl)acetamidine + ATP = 5-amino-1-(5-phospho-beta-D-ribosyl)imidazole + ADP + phosphate + H(+)</text>
        <dbReference type="Rhea" id="RHEA:23032"/>
        <dbReference type="ChEBI" id="CHEBI:15378"/>
        <dbReference type="ChEBI" id="CHEBI:30616"/>
        <dbReference type="ChEBI" id="CHEBI:43474"/>
        <dbReference type="ChEBI" id="CHEBI:137981"/>
        <dbReference type="ChEBI" id="CHEBI:147287"/>
        <dbReference type="ChEBI" id="CHEBI:456216"/>
        <dbReference type="EC" id="6.3.3.1"/>
    </reaction>
</comment>
<dbReference type="FunFam" id="3.90.650.10:FF:000011">
    <property type="entry name" value="Phosphoribosylformylglycinamidine cyclo-ligase"/>
    <property type="match status" value="1"/>
</dbReference>
<evidence type="ECO:0000256" key="3">
    <source>
        <dbReference type="ARBA" id="ARBA00010280"/>
    </source>
</evidence>
<dbReference type="InterPro" id="IPR016188">
    <property type="entry name" value="PurM-like_N"/>
</dbReference>
<keyword evidence="19" id="KW-1185">Reference proteome</keyword>
<comment type="similarity">
    <text evidence="3 15">Belongs to the AIR synthase family.</text>
</comment>
<dbReference type="PANTHER" id="PTHR10520">
    <property type="entry name" value="TRIFUNCTIONAL PURINE BIOSYNTHETIC PROTEIN ADENOSINE-3-RELATED"/>
    <property type="match status" value="1"/>
</dbReference>
<accession>A0A328VLX1</accession>
<evidence type="ECO:0000256" key="15">
    <source>
        <dbReference type="HAMAP-Rule" id="MF_00741"/>
    </source>
</evidence>
<dbReference type="SUPFAM" id="SSF56042">
    <property type="entry name" value="PurM C-terminal domain-like"/>
    <property type="match status" value="1"/>
</dbReference>
<evidence type="ECO:0000256" key="6">
    <source>
        <dbReference type="ARBA" id="ARBA00022490"/>
    </source>
</evidence>
<reference evidence="18 19" key="1">
    <citation type="submission" date="2016-08" db="EMBL/GenBank/DDBJ databases">
        <title>Analysis of Carbohydrate Active Enzymes in Thermogemmatispora T81 Reveals Carbohydrate Degradation Ability.</title>
        <authorList>
            <person name="Tomazini A."/>
            <person name="Lal S."/>
            <person name="Stott M."/>
            <person name="Henrissat B."/>
            <person name="Polikarpov I."/>
            <person name="Sparling R."/>
            <person name="Levin D.B."/>
        </authorList>
    </citation>
    <scope>NUCLEOTIDE SEQUENCE [LARGE SCALE GENOMIC DNA]</scope>
    <source>
        <strain evidence="18 19">T81</strain>
    </source>
</reference>
<protein>
    <recommendedName>
        <fullName evidence="5 15">Phosphoribosylformylglycinamidine cyclo-ligase</fullName>
        <ecNumber evidence="4 15">6.3.3.1</ecNumber>
    </recommendedName>
    <alternativeName>
        <fullName evidence="12 15">AIR synthase</fullName>
    </alternativeName>
    <alternativeName>
        <fullName evidence="13 15">AIRS</fullName>
    </alternativeName>
    <alternativeName>
        <fullName evidence="11 15">Phosphoribosyl-aminoimidazole synthetase</fullName>
    </alternativeName>
</protein>
<dbReference type="UniPathway" id="UPA00074">
    <property type="reaction ID" value="UER00129"/>
</dbReference>
<evidence type="ECO:0000256" key="2">
    <source>
        <dbReference type="ARBA" id="ARBA00004686"/>
    </source>
</evidence>
<evidence type="ECO:0000256" key="11">
    <source>
        <dbReference type="ARBA" id="ARBA00031908"/>
    </source>
</evidence>
<dbReference type="GO" id="GO:0004637">
    <property type="term" value="F:phosphoribosylamine-glycine ligase activity"/>
    <property type="evidence" value="ECO:0007669"/>
    <property type="project" value="TreeGrafter"/>
</dbReference>
<comment type="subcellular location">
    <subcellularLocation>
        <location evidence="1 15">Cytoplasm</location>
    </subcellularLocation>
</comment>
<evidence type="ECO:0000256" key="4">
    <source>
        <dbReference type="ARBA" id="ARBA00013047"/>
    </source>
</evidence>
<keyword evidence="6 15" id="KW-0963">Cytoplasm</keyword>
<dbReference type="EC" id="6.3.3.1" evidence="4 15"/>
<keyword evidence="8 15" id="KW-0547">Nucleotide-binding</keyword>
<dbReference type="GO" id="GO:0004641">
    <property type="term" value="F:phosphoribosylformylglycinamidine cyclo-ligase activity"/>
    <property type="evidence" value="ECO:0007669"/>
    <property type="project" value="UniProtKB-UniRule"/>
</dbReference>
<evidence type="ECO:0000256" key="14">
    <source>
        <dbReference type="ARBA" id="ARBA00049057"/>
    </source>
</evidence>
<evidence type="ECO:0000256" key="9">
    <source>
        <dbReference type="ARBA" id="ARBA00022755"/>
    </source>
</evidence>
<dbReference type="HAMAP" id="MF_00741">
    <property type="entry name" value="AIRS"/>
    <property type="match status" value="1"/>
</dbReference>
<dbReference type="GO" id="GO:0005524">
    <property type="term" value="F:ATP binding"/>
    <property type="evidence" value="ECO:0007669"/>
    <property type="project" value="UniProtKB-KW"/>
</dbReference>
<dbReference type="AlphaFoldDB" id="A0A328VLX1"/>
<dbReference type="InterPro" id="IPR010918">
    <property type="entry name" value="PurM-like_C_dom"/>
</dbReference>
<feature type="domain" description="PurM-like N-terminal" evidence="16">
    <location>
        <begin position="36"/>
        <end position="141"/>
    </location>
</feature>
<dbReference type="Gene3D" id="3.90.650.10">
    <property type="entry name" value="PurM-like C-terminal domain"/>
    <property type="match status" value="1"/>
</dbReference>
<dbReference type="Pfam" id="PF02769">
    <property type="entry name" value="AIRS_C"/>
    <property type="match status" value="1"/>
</dbReference>
<evidence type="ECO:0000256" key="1">
    <source>
        <dbReference type="ARBA" id="ARBA00004496"/>
    </source>
</evidence>
<dbReference type="GO" id="GO:0005829">
    <property type="term" value="C:cytosol"/>
    <property type="evidence" value="ECO:0007669"/>
    <property type="project" value="TreeGrafter"/>
</dbReference>
<dbReference type="Pfam" id="PF00586">
    <property type="entry name" value="AIRS"/>
    <property type="match status" value="1"/>
</dbReference>
<organism evidence="18 19">
    <name type="scientific">Thermogemmatispora tikiterensis</name>
    <dbReference type="NCBI Taxonomy" id="1825093"/>
    <lineage>
        <taxon>Bacteria</taxon>
        <taxon>Bacillati</taxon>
        <taxon>Chloroflexota</taxon>
        <taxon>Ktedonobacteria</taxon>
        <taxon>Thermogemmatisporales</taxon>
        <taxon>Thermogemmatisporaceae</taxon>
        <taxon>Thermogemmatispora</taxon>
    </lineage>
</organism>
<evidence type="ECO:0000259" key="16">
    <source>
        <dbReference type="Pfam" id="PF00586"/>
    </source>
</evidence>
<evidence type="ECO:0000313" key="18">
    <source>
        <dbReference type="EMBL" id="RAQ96623.1"/>
    </source>
</evidence>
<evidence type="ECO:0000256" key="13">
    <source>
        <dbReference type="ARBA" id="ARBA00033093"/>
    </source>
</evidence>
<feature type="domain" description="PurM-like C-terminal" evidence="17">
    <location>
        <begin position="153"/>
        <end position="315"/>
    </location>
</feature>
<evidence type="ECO:0000259" key="17">
    <source>
        <dbReference type="Pfam" id="PF02769"/>
    </source>
</evidence>
<dbReference type="InterPro" id="IPR004733">
    <property type="entry name" value="PurM_cligase"/>
</dbReference>
<dbReference type="Proteomes" id="UP000248706">
    <property type="component" value="Unassembled WGS sequence"/>
</dbReference>
<dbReference type="NCBIfam" id="TIGR00878">
    <property type="entry name" value="purM"/>
    <property type="match status" value="1"/>
</dbReference>
<dbReference type="SUPFAM" id="SSF55326">
    <property type="entry name" value="PurM N-terminal domain-like"/>
    <property type="match status" value="1"/>
</dbReference>
<name>A0A328VLX1_9CHLR</name>